<accession>A0A1G7JE92</accession>
<dbReference type="PANTHER" id="PTHR35446">
    <property type="entry name" value="SI:CH211-175M2.5"/>
    <property type="match status" value="1"/>
</dbReference>
<dbReference type="AlphaFoldDB" id="A0A1G7JE92"/>
<dbReference type="Proteomes" id="UP000199406">
    <property type="component" value="Unassembled WGS sequence"/>
</dbReference>
<dbReference type="EMBL" id="FNBT01000002">
    <property type="protein sequence ID" value="SDF23236.1"/>
    <property type="molecule type" value="Genomic_DNA"/>
</dbReference>
<dbReference type="STRING" id="1550231.SAMN05660662_1461"/>
<sequence length="194" mass="20604">MSWISDADESSSAEVAAAFDRDRAALGYVANYTRTFARRPAVLEAWRGLNAAVKASMDPRRYELATLAAARRLGSSYCCLAHGKVLVEQFDGAPEVRALTRGAPGDLDPVDAAVVRLAEKVAGGAVEMSEQDLAELRGLGLTEDEVLDVVLAAAARCFFSTVLDATGTEPDAAYRSLDRQLQESLTVGRPIAGA</sequence>
<dbReference type="GO" id="GO:0004601">
    <property type="term" value="F:peroxidase activity"/>
    <property type="evidence" value="ECO:0007669"/>
    <property type="project" value="UniProtKB-KW"/>
</dbReference>
<proteinExistence type="predicted"/>
<keyword evidence="2" id="KW-1185">Reference proteome</keyword>
<evidence type="ECO:0000313" key="2">
    <source>
        <dbReference type="Proteomes" id="UP000199406"/>
    </source>
</evidence>
<keyword evidence="1" id="KW-0560">Oxidoreductase</keyword>
<reference evidence="2" key="1">
    <citation type="submission" date="2016-10" db="EMBL/GenBank/DDBJ databases">
        <authorList>
            <person name="Varghese N."/>
            <person name="Submissions S."/>
        </authorList>
    </citation>
    <scope>NUCLEOTIDE SEQUENCE [LARGE SCALE GENOMIC DNA]</scope>
    <source>
        <strain evidence="2">DSM 44268</strain>
    </source>
</reference>
<gene>
    <name evidence="1" type="ORF">SAMN05660662_1461</name>
</gene>
<dbReference type="RefSeq" id="WP_218122286.1">
    <property type="nucleotide sequence ID" value="NZ_FNBT01000002.1"/>
</dbReference>
<organism evidence="1 2">
    <name type="scientific">Blastococcus aurantiacus</name>
    <dbReference type="NCBI Taxonomy" id="1550231"/>
    <lineage>
        <taxon>Bacteria</taxon>
        <taxon>Bacillati</taxon>
        <taxon>Actinomycetota</taxon>
        <taxon>Actinomycetes</taxon>
        <taxon>Geodermatophilales</taxon>
        <taxon>Geodermatophilaceae</taxon>
        <taxon>Blastococcus</taxon>
    </lineage>
</organism>
<dbReference type="InterPro" id="IPR029032">
    <property type="entry name" value="AhpD-like"/>
</dbReference>
<dbReference type="PANTHER" id="PTHR35446:SF2">
    <property type="entry name" value="CARBOXYMUCONOLACTONE DECARBOXYLASE-LIKE DOMAIN-CONTAINING PROTEIN"/>
    <property type="match status" value="1"/>
</dbReference>
<dbReference type="Gene3D" id="1.20.1290.10">
    <property type="entry name" value="AhpD-like"/>
    <property type="match status" value="1"/>
</dbReference>
<dbReference type="SUPFAM" id="SSF69118">
    <property type="entry name" value="AhpD-like"/>
    <property type="match status" value="1"/>
</dbReference>
<name>A0A1G7JE92_9ACTN</name>
<evidence type="ECO:0000313" key="1">
    <source>
        <dbReference type="EMBL" id="SDF23236.1"/>
    </source>
</evidence>
<keyword evidence="1" id="KW-0575">Peroxidase</keyword>
<protein>
    <submittedName>
        <fullName evidence="1">Alkylhydroperoxidase family enzyme, contains CxxC motif</fullName>
    </submittedName>
</protein>